<gene>
    <name evidence="3" type="ORF">SAMN04490244_104246</name>
</gene>
<dbReference type="OrthoDB" id="5738271at2"/>
<protein>
    <submittedName>
        <fullName evidence="3">Protein CcmA, bactofilin family</fullName>
    </submittedName>
</protein>
<evidence type="ECO:0000313" key="3">
    <source>
        <dbReference type="EMBL" id="SER97868.1"/>
    </source>
</evidence>
<sequence>MFSKSKINEPGPKQGGEATEDRSATDTTSAAKTSTEFQPSSQPKAKPPASVLSSDLTVKGNLKTTGDIQIEGTIEGDIRAHLLTVGENATVKGEVMADDVVVNGRVVGRVRGLKVRLTSTARVEGDIIHKTIAIESGAHFEGSVQRRDDPLNSSQQTQQSGQSATTGRAQGGQQTPTPNGSAAPTGKAQSTEQKG</sequence>
<dbReference type="Proteomes" id="UP000198885">
    <property type="component" value="Unassembled WGS sequence"/>
</dbReference>
<dbReference type="PANTHER" id="PTHR35024:SF4">
    <property type="entry name" value="POLYMER-FORMING CYTOSKELETAL PROTEIN"/>
    <property type="match status" value="1"/>
</dbReference>
<organism evidence="3 4">
    <name type="scientific">Tranquillimonas rosea</name>
    <dbReference type="NCBI Taxonomy" id="641238"/>
    <lineage>
        <taxon>Bacteria</taxon>
        <taxon>Pseudomonadati</taxon>
        <taxon>Pseudomonadota</taxon>
        <taxon>Alphaproteobacteria</taxon>
        <taxon>Rhodobacterales</taxon>
        <taxon>Roseobacteraceae</taxon>
        <taxon>Tranquillimonas</taxon>
    </lineage>
</organism>
<accession>A0A1H9TL81</accession>
<feature type="region of interest" description="Disordered" evidence="2">
    <location>
        <begin position="144"/>
        <end position="195"/>
    </location>
</feature>
<reference evidence="3 4" key="1">
    <citation type="submission" date="2016-10" db="EMBL/GenBank/DDBJ databases">
        <authorList>
            <person name="de Groot N.N."/>
        </authorList>
    </citation>
    <scope>NUCLEOTIDE SEQUENCE [LARGE SCALE GENOMIC DNA]</scope>
    <source>
        <strain evidence="3 4">DSM 23042</strain>
    </source>
</reference>
<name>A0A1H9TL81_9RHOB</name>
<dbReference type="AlphaFoldDB" id="A0A1H9TL81"/>
<evidence type="ECO:0000256" key="2">
    <source>
        <dbReference type="SAM" id="MobiDB-lite"/>
    </source>
</evidence>
<dbReference type="STRING" id="641238.SAMN04490244_104246"/>
<evidence type="ECO:0000256" key="1">
    <source>
        <dbReference type="ARBA" id="ARBA00044755"/>
    </source>
</evidence>
<dbReference type="InterPro" id="IPR007607">
    <property type="entry name" value="BacA/B"/>
</dbReference>
<feature type="compositionally biased region" description="Low complexity" evidence="2">
    <location>
        <begin position="25"/>
        <end position="50"/>
    </location>
</feature>
<dbReference type="PANTHER" id="PTHR35024">
    <property type="entry name" value="HYPOTHETICAL CYTOSOLIC PROTEIN"/>
    <property type="match status" value="1"/>
</dbReference>
<dbReference type="RefSeq" id="WP_092691873.1">
    <property type="nucleotide sequence ID" value="NZ_CBDDGO010000004.1"/>
</dbReference>
<evidence type="ECO:0000313" key="4">
    <source>
        <dbReference type="Proteomes" id="UP000198885"/>
    </source>
</evidence>
<proteinExistence type="inferred from homology"/>
<keyword evidence="4" id="KW-1185">Reference proteome</keyword>
<dbReference type="Pfam" id="PF04519">
    <property type="entry name" value="Bactofilin"/>
    <property type="match status" value="1"/>
</dbReference>
<comment type="similarity">
    <text evidence="1">Belongs to the bactofilin family.</text>
</comment>
<feature type="compositionally biased region" description="Low complexity" evidence="2">
    <location>
        <begin position="153"/>
        <end position="167"/>
    </location>
</feature>
<dbReference type="EMBL" id="FOGU01000004">
    <property type="protein sequence ID" value="SER97868.1"/>
    <property type="molecule type" value="Genomic_DNA"/>
</dbReference>
<feature type="region of interest" description="Disordered" evidence="2">
    <location>
        <begin position="1"/>
        <end position="52"/>
    </location>
</feature>
<feature type="compositionally biased region" description="Polar residues" evidence="2">
    <location>
        <begin position="171"/>
        <end position="195"/>
    </location>
</feature>